<sequence>MTPVMSEFRMALIGALMVALGPLSMALYTPALPTLVHAYGAEPGAVKLTLTVYFAGFALAQLLCGPLSDAYGRRRVALAFFGIYLVGSAIATVSPSIEWLLVARTVQGIGAAAGIAISRAMVRDQFVGQASARILNLIGIMLGIAPALAPTIGGTILSLAGWHAIFVVMLAYGAVAVALVSWMPETLKSPDPAMAHPVRLVRNYGRLMASPGFMRPALVVGATLGGVYTLASILPFVMIDEIGLAPAVFGMTMMLQTGFYIAGAVATQRLLKRHDAAALVPVGLALVAVSACLMLVVLRLVEPGVVAVMGPVAIWAFGIGMIMPGATTAAMAGFPAIAGAASALMGFFQIGGGLLGSMVSSLFTDPVAALTTILPGMALLAVVAHLGLAAAKRREERLDPTAYELMGGTDPAGYVGPPAKRLVGGLREARDEMRDAAE</sequence>
<evidence type="ECO:0000256" key="1">
    <source>
        <dbReference type="ARBA" id="ARBA00004651"/>
    </source>
</evidence>
<dbReference type="PRINTS" id="PR01035">
    <property type="entry name" value="TCRTETA"/>
</dbReference>
<dbReference type="InterPro" id="IPR011701">
    <property type="entry name" value="MFS"/>
</dbReference>
<keyword evidence="5 8" id="KW-0812">Transmembrane</keyword>
<dbReference type="PROSITE" id="PS50850">
    <property type="entry name" value="MFS"/>
    <property type="match status" value="1"/>
</dbReference>
<dbReference type="InterPro" id="IPR036259">
    <property type="entry name" value="MFS_trans_sf"/>
</dbReference>
<dbReference type="GO" id="GO:1990961">
    <property type="term" value="P:xenobiotic detoxification by transmembrane export across the plasma membrane"/>
    <property type="evidence" value="ECO:0007669"/>
    <property type="project" value="InterPro"/>
</dbReference>
<dbReference type="Proteomes" id="UP000017819">
    <property type="component" value="Unassembled WGS sequence"/>
</dbReference>
<dbReference type="GO" id="GO:0042910">
    <property type="term" value="F:xenobiotic transmembrane transporter activity"/>
    <property type="evidence" value="ECO:0007669"/>
    <property type="project" value="InterPro"/>
</dbReference>
<evidence type="ECO:0000256" key="2">
    <source>
        <dbReference type="ARBA" id="ARBA00006236"/>
    </source>
</evidence>
<dbReference type="OrthoDB" id="9800416at2"/>
<evidence type="ECO:0000259" key="9">
    <source>
        <dbReference type="PROSITE" id="PS50850"/>
    </source>
</evidence>
<feature type="transmembrane region" description="Helical" evidence="8">
    <location>
        <begin position="48"/>
        <end position="64"/>
    </location>
</feature>
<evidence type="ECO:0000256" key="8">
    <source>
        <dbReference type="RuleBase" id="RU365088"/>
    </source>
</evidence>
<feature type="domain" description="Major facilitator superfamily (MFS) profile" evidence="9">
    <location>
        <begin position="10"/>
        <end position="393"/>
    </location>
</feature>
<accession>V4RHN2</accession>
<feature type="transmembrane region" description="Helical" evidence="8">
    <location>
        <begin position="216"/>
        <end position="238"/>
    </location>
</feature>
<dbReference type="Pfam" id="PF07690">
    <property type="entry name" value="MFS_1"/>
    <property type="match status" value="1"/>
</dbReference>
<comment type="subcellular location">
    <subcellularLocation>
        <location evidence="8">Cell inner membrane</location>
        <topology evidence="8">Multi-pass membrane protein</topology>
    </subcellularLocation>
    <subcellularLocation>
        <location evidence="1">Cell membrane</location>
        <topology evidence="1">Multi-pass membrane protein</topology>
    </subcellularLocation>
</comment>
<feature type="transmembrane region" description="Helical" evidence="8">
    <location>
        <begin position="304"/>
        <end position="322"/>
    </location>
</feature>
<evidence type="ECO:0000256" key="6">
    <source>
        <dbReference type="ARBA" id="ARBA00022989"/>
    </source>
</evidence>
<feature type="transmembrane region" description="Helical" evidence="8">
    <location>
        <begin position="334"/>
        <end position="355"/>
    </location>
</feature>
<organism evidence="10 11">
    <name type="scientific">Lutibaculum baratangense AMV1</name>
    <dbReference type="NCBI Taxonomy" id="631454"/>
    <lineage>
        <taxon>Bacteria</taxon>
        <taxon>Pseudomonadati</taxon>
        <taxon>Pseudomonadota</taxon>
        <taxon>Alphaproteobacteria</taxon>
        <taxon>Hyphomicrobiales</taxon>
        <taxon>Tepidamorphaceae</taxon>
        <taxon>Lutibaculum</taxon>
    </lineage>
</organism>
<dbReference type="InterPro" id="IPR020846">
    <property type="entry name" value="MFS_dom"/>
</dbReference>
<dbReference type="CDD" id="cd17320">
    <property type="entry name" value="MFS_MdfA_MDR_like"/>
    <property type="match status" value="1"/>
</dbReference>
<evidence type="ECO:0000256" key="3">
    <source>
        <dbReference type="ARBA" id="ARBA00022448"/>
    </source>
</evidence>
<evidence type="ECO:0000256" key="4">
    <source>
        <dbReference type="ARBA" id="ARBA00022475"/>
    </source>
</evidence>
<keyword evidence="4" id="KW-1003">Cell membrane</keyword>
<reference evidence="10 11" key="1">
    <citation type="journal article" date="2014" name="Genome Announc.">
        <title>Draft Genome Sequence of Lutibaculum baratangense Strain AMV1T, Isolated from a Mud Volcano in Andamans, India.</title>
        <authorList>
            <person name="Singh A."/>
            <person name="Sreenivas A."/>
            <person name="Sathyanarayana Reddy G."/>
            <person name="Pinnaka A.K."/>
            <person name="Shivaji S."/>
        </authorList>
    </citation>
    <scope>NUCLEOTIDE SEQUENCE [LARGE SCALE GENOMIC DNA]</scope>
    <source>
        <strain evidence="10 11">AMV1</strain>
    </source>
</reference>
<comment type="caution">
    <text evidence="8">Lacks conserved residue(s) required for the propagation of feature annotation.</text>
</comment>
<dbReference type="InterPro" id="IPR001958">
    <property type="entry name" value="Tet-R_TetA/multi-R_MdtG-like"/>
</dbReference>
<evidence type="ECO:0000256" key="5">
    <source>
        <dbReference type="ARBA" id="ARBA00022692"/>
    </source>
</evidence>
<feature type="transmembrane region" description="Helical" evidence="8">
    <location>
        <begin position="134"/>
        <end position="153"/>
    </location>
</feature>
<evidence type="ECO:0000313" key="11">
    <source>
        <dbReference type="Proteomes" id="UP000017819"/>
    </source>
</evidence>
<feature type="transmembrane region" description="Helical" evidence="8">
    <location>
        <begin position="367"/>
        <end position="388"/>
    </location>
</feature>
<keyword evidence="6 8" id="KW-1133">Transmembrane helix</keyword>
<dbReference type="PANTHER" id="PTHR23502:SF132">
    <property type="entry name" value="POLYAMINE TRANSPORTER 2-RELATED"/>
    <property type="match status" value="1"/>
</dbReference>
<keyword evidence="3 8" id="KW-0813">Transport</keyword>
<comment type="similarity">
    <text evidence="2 8">Belongs to the major facilitator superfamily. Bcr/CmlA family.</text>
</comment>
<dbReference type="PANTHER" id="PTHR23502">
    <property type="entry name" value="MAJOR FACILITATOR SUPERFAMILY"/>
    <property type="match status" value="1"/>
</dbReference>
<feature type="transmembrane region" description="Helical" evidence="8">
    <location>
        <begin position="99"/>
        <end position="122"/>
    </location>
</feature>
<dbReference type="AlphaFoldDB" id="V4RHN2"/>
<dbReference type="SUPFAM" id="SSF103473">
    <property type="entry name" value="MFS general substrate transporter"/>
    <property type="match status" value="1"/>
</dbReference>
<dbReference type="Gene3D" id="1.20.1720.10">
    <property type="entry name" value="Multidrug resistance protein D"/>
    <property type="match status" value="1"/>
</dbReference>
<keyword evidence="7 8" id="KW-0472">Membrane</keyword>
<protein>
    <recommendedName>
        <fullName evidence="8">Bcr/CflA family efflux transporter</fullName>
    </recommendedName>
</protein>
<proteinExistence type="inferred from homology"/>
<gene>
    <name evidence="10" type="ORF">N177_1469</name>
</gene>
<keyword evidence="11" id="KW-1185">Reference proteome</keyword>
<dbReference type="InterPro" id="IPR004812">
    <property type="entry name" value="Efflux_drug-R_Bcr/CmlA"/>
</dbReference>
<feature type="transmembrane region" description="Helical" evidence="8">
    <location>
        <begin position="76"/>
        <end position="93"/>
    </location>
</feature>
<feature type="transmembrane region" description="Helical" evidence="8">
    <location>
        <begin position="278"/>
        <end position="298"/>
    </location>
</feature>
<dbReference type="GO" id="GO:0005886">
    <property type="term" value="C:plasma membrane"/>
    <property type="evidence" value="ECO:0007669"/>
    <property type="project" value="UniProtKB-SubCell"/>
</dbReference>
<feature type="transmembrane region" description="Helical" evidence="8">
    <location>
        <begin position="159"/>
        <end position="180"/>
    </location>
</feature>
<dbReference type="STRING" id="631454.N177_1469"/>
<feature type="transmembrane region" description="Helical" evidence="8">
    <location>
        <begin position="244"/>
        <end position="266"/>
    </location>
</feature>
<keyword evidence="8" id="KW-0997">Cell inner membrane</keyword>
<dbReference type="RefSeq" id="WP_023431611.1">
    <property type="nucleotide sequence ID" value="NZ_AWXZ01000018.1"/>
</dbReference>
<comment type="caution">
    <text evidence="10">The sequence shown here is derived from an EMBL/GenBank/DDBJ whole genome shotgun (WGS) entry which is preliminary data.</text>
</comment>
<name>V4RHN2_9HYPH</name>
<evidence type="ECO:0000313" key="10">
    <source>
        <dbReference type="EMBL" id="ESR25636.1"/>
    </source>
</evidence>
<evidence type="ECO:0000256" key="7">
    <source>
        <dbReference type="ARBA" id="ARBA00023136"/>
    </source>
</evidence>
<dbReference type="EMBL" id="AWXZ01000018">
    <property type="protein sequence ID" value="ESR25636.1"/>
    <property type="molecule type" value="Genomic_DNA"/>
</dbReference>
<dbReference type="NCBIfam" id="TIGR00710">
    <property type="entry name" value="efflux_Bcr_CflA"/>
    <property type="match status" value="1"/>
</dbReference>
<dbReference type="eggNOG" id="COG2814">
    <property type="taxonomic scope" value="Bacteria"/>
</dbReference>